<evidence type="ECO:0000256" key="1">
    <source>
        <dbReference type="ARBA" id="ARBA00004236"/>
    </source>
</evidence>
<evidence type="ECO:0000313" key="6">
    <source>
        <dbReference type="EMBL" id="SEM61529.1"/>
    </source>
</evidence>
<evidence type="ECO:0000256" key="4">
    <source>
        <dbReference type="ARBA" id="ARBA00022989"/>
    </source>
</evidence>
<dbReference type="Proteomes" id="UP000199158">
    <property type="component" value="Unassembled WGS sequence"/>
</dbReference>
<dbReference type="EMBL" id="FOCG01000001">
    <property type="protein sequence ID" value="SEM61529.1"/>
    <property type="molecule type" value="Genomic_DNA"/>
</dbReference>
<organism evidence="6 7">
    <name type="scientific">Hydrogenoanaerobacterium saccharovorans</name>
    <dbReference type="NCBI Taxonomy" id="474960"/>
    <lineage>
        <taxon>Bacteria</taxon>
        <taxon>Bacillati</taxon>
        <taxon>Bacillota</taxon>
        <taxon>Clostridia</taxon>
        <taxon>Eubacteriales</taxon>
        <taxon>Oscillospiraceae</taxon>
        <taxon>Hydrogenoanaerobacterium</taxon>
    </lineage>
</organism>
<reference evidence="6 7" key="1">
    <citation type="submission" date="2016-10" db="EMBL/GenBank/DDBJ databases">
        <authorList>
            <person name="de Groot N.N."/>
        </authorList>
    </citation>
    <scope>NUCLEOTIDE SEQUENCE [LARGE SCALE GENOMIC DNA]</scope>
    <source>
        <strain evidence="6 7">CGMCC 1.5070</strain>
    </source>
</reference>
<dbReference type="OrthoDB" id="9995843at2"/>
<keyword evidence="3" id="KW-0812">Transmembrane</keyword>
<protein>
    <submittedName>
        <fullName evidence="6">Flagellar biogenesis protein FliO</fullName>
    </submittedName>
</protein>
<keyword evidence="6" id="KW-0969">Cilium</keyword>
<keyword evidence="7" id="KW-1185">Reference proteome</keyword>
<keyword evidence="6" id="KW-0282">Flagellum</keyword>
<proteinExistence type="predicted"/>
<dbReference type="Pfam" id="PF04347">
    <property type="entry name" value="FliO"/>
    <property type="match status" value="1"/>
</dbReference>
<dbReference type="InterPro" id="IPR022781">
    <property type="entry name" value="Flagellar_biosynth_FliO"/>
</dbReference>
<dbReference type="GO" id="GO:0016020">
    <property type="term" value="C:membrane"/>
    <property type="evidence" value="ECO:0007669"/>
    <property type="project" value="InterPro"/>
</dbReference>
<name>A0A1H7ZVJ9_9FIRM</name>
<dbReference type="AlphaFoldDB" id="A0A1H7ZVJ9"/>
<keyword evidence="2" id="KW-1003">Cell membrane</keyword>
<evidence type="ECO:0000256" key="3">
    <source>
        <dbReference type="ARBA" id="ARBA00022692"/>
    </source>
</evidence>
<keyword evidence="4" id="KW-1133">Transmembrane helix</keyword>
<accession>A0A1H7ZVJ9</accession>
<comment type="subcellular location">
    <subcellularLocation>
        <location evidence="1">Cell membrane</location>
    </subcellularLocation>
</comment>
<evidence type="ECO:0000256" key="5">
    <source>
        <dbReference type="ARBA" id="ARBA00023136"/>
    </source>
</evidence>
<dbReference type="STRING" id="474960.SAMN05216180_0874"/>
<dbReference type="GO" id="GO:0044781">
    <property type="term" value="P:bacterial-type flagellum organization"/>
    <property type="evidence" value="ECO:0007669"/>
    <property type="project" value="InterPro"/>
</dbReference>
<keyword evidence="5" id="KW-0472">Membrane</keyword>
<sequence>MPQVLFSLVMLILILTLAYYTTKWIGKRCSIQNGSKIIQVLDKVVVGQDKMLMIIRVQNQTMLVGMTSHSVQKLCDIENIDELLIQSKASETDFSSILSTALRDGLGAKLMRKKKKEDDAQ</sequence>
<keyword evidence="6" id="KW-0966">Cell projection</keyword>
<evidence type="ECO:0000256" key="2">
    <source>
        <dbReference type="ARBA" id="ARBA00022475"/>
    </source>
</evidence>
<evidence type="ECO:0000313" key="7">
    <source>
        <dbReference type="Proteomes" id="UP000199158"/>
    </source>
</evidence>
<dbReference type="RefSeq" id="WP_092752005.1">
    <property type="nucleotide sequence ID" value="NZ_FOCG01000001.1"/>
</dbReference>
<gene>
    <name evidence="6" type="ORF">SAMN05216180_0874</name>
</gene>